<proteinExistence type="predicted"/>
<dbReference type="InterPro" id="IPR023393">
    <property type="entry name" value="START-like_dom_sf"/>
</dbReference>
<evidence type="ECO:0000313" key="1">
    <source>
        <dbReference type="EMBL" id="TYQ01730.1"/>
    </source>
</evidence>
<dbReference type="EMBL" id="VNIQ01000007">
    <property type="protein sequence ID" value="TYQ01730.1"/>
    <property type="molecule type" value="Genomic_DNA"/>
</dbReference>
<accession>A0A652YJY8</accession>
<reference evidence="1" key="1">
    <citation type="submission" date="2019-07" db="EMBL/GenBank/DDBJ databases">
        <title>Genomic Encyclopedia of Type Strains, Phase IV (KMG-IV): sequencing the most valuable type-strain genomes for metagenomic binning, comparative biology and taxonomic classification.</title>
        <authorList>
            <person name="Goeker M."/>
        </authorList>
    </citation>
    <scope>NUCLEOTIDE SEQUENCE</scope>
    <source>
        <strain evidence="1">DSM 44596</strain>
    </source>
</reference>
<organism evidence="1">
    <name type="scientific">Nocardia globerula</name>
    <dbReference type="NCBI Taxonomy" id="1818"/>
    <lineage>
        <taxon>Bacteria</taxon>
        <taxon>Bacillati</taxon>
        <taxon>Actinomycetota</taxon>
        <taxon>Actinomycetes</taxon>
        <taxon>Mycobacteriales</taxon>
        <taxon>Nocardiaceae</taxon>
        <taxon>Nocardia</taxon>
    </lineage>
</organism>
<comment type="caution">
    <text evidence="1">The sequence shown here is derived from an EMBL/GenBank/DDBJ whole genome shotgun (WGS) entry which is preliminary data.</text>
</comment>
<sequence>MPELATSVTRVVNAPVDTVWQVVTDLDGAVDTLTGVTRIERLAGEGYAVGTRWRETRKLMGKEASEEMWVVEVEAPIRTVVKAHSNGMDYTSGFTLKPAPGGTLLEMNFAGVSEAQSAVSKVLGAVFGRLGLRITRKMMAADLADFAAKAERIAST</sequence>
<dbReference type="Gene3D" id="3.30.530.20">
    <property type="match status" value="1"/>
</dbReference>
<protein>
    <submittedName>
        <fullName evidence="1">Carbon monoxide dehydrogenase subunit G</fullName>
    </submittedName>
</protein>
<dbReference type="AlphaFoldDB" id="A0A652YJY8"/>
<name>A0A652YJY8_NOCGL</name>
<dbReference type="InterPro" id="IPR019587">
    <property type="entry name" value="Polyketide_cyclase/dehydratase"/>
</dbReference>
<gene>
    <name evidence="1" type="ORF">FNL38_107152</name>
</gene>
<dbReference type="SUPFAM" id="SSF55961">
    <property type="entry name" value="Bet v1-like"/>
    <property type="match status" value="1"/>
</dbReference>
<dbReference type="CDD" id="cd07812">
    <property type="entry name" value="SRPBCC"/>
    <property type="match status" value="1"/>
</dbReference>
<dbReference type="Pfam" id="PF10604">
    <property type="entry name" value="Polyketide_cyc2"/>
    <property type="match status" value="1"/>
</dbReference>